<sequence>MTKEVLRTTTVPRNYDPSLHPFEAPREYTRALNAAKLERVFAKPFLASLDGHRDGVHCLCKHPTSLSLILSGAYDGECSDLSLGPAEHCHGPGKLGQRLCKSTIQYGAIQKYHSRYRGGMVVGHFRVGGGIPEELDCGILPNKLVLRELLLMKVMLEDWHSILMCGDDKTIKCWNMEKILAGEDDAANTILGKVILKMISNTLCWNPMEAFVFTVANEDYNLYTFDMRRLDMPLTVHMDHVSAVLDADYAPTGKEFVAGSYDKTIRIFPVDKGRSR</sequence>
<dbReference type="Proteomes" id="UP001208570">
    <property type="component" value="Unassembled WGS sequence"/>
</dbReference>
<dbReference type="GO" id="GO:0000462">
    <property type="term" value="P:maturation of SSU-rRNA from tricistronic rRNA transcript (SSU-rRNA, 5.8S rRNA, LSU-rRNA)"/>
    <property type="evidence" value="ECO:0007669"/>
    <property type="project" value="TreeGrafter"/>
</dbReference>
<dbReference type="AlphaFoldDB" id="A0AAD9JJZ9"/>
<evidence type="ECO:0000313" key="2">
    <source>
        <dbReference type="EMBL" id="KAK2154116.1"/>
    </source>
</evidence>
<organism evidence="2 3">
    <name type="scientific">Paralvinella palmiformis</name>
    <dbReference type="NCBI Taxonomy" id="53620"/>
    <lineage>
        <taxon>Eukaryota</taxon>
        <taxon>Metazoa</taxon>
        <taxon>Spiralia</taxon>
        <taxon>Lophotrochozoa</taxon>
        <taxon>Annelida</taxon>
        <taxon>Polychaeta</taxon>
        <taxon>Sedentaria</taxon>
        <taxon>Canalipalpata</taxon>
        <taxon>Terebellida</taxon>
        <taxon>Terebelliformia</taxon>
        <taxon>Alvinellidae</taxon>
        <taxon>Paralvinella</taxon>
    </lineage>
</organism>
<feature type="repeat" description="WD" evidence="1">
    <location>
        <begin position="237"/>
        <end position="276"/>
    </location>
</feature>
<gene>
    <name evidence="2" type="ORF">LSH36_276g03016</name>
</gene>
<dbReference type="InterPro" id="IPR036322">
    <property type="entry name" value="WD40_repeat_dom_sf"/>
</dbReference>
<dbReference type="InterPro" id="IPR051733">
    <property type="entry name" value="WD_repeat_DCAF13/WDSOF1"/>
</dbReference>
<name>A0AAD9JJZ9_9ANNE</name>
<evidence type="ECO:0000313" key="3">
    <source>
        <dbReference type="Proteomes" id="UP001208570"/>
    </source>
</evidence>
<dbReference type="Gene3D" id="2.130.10.10">
    <property type="entry name" value="YVTN repeat-like/Quinoprotein amine dehydrogenase"/>
    <property type="match status" value="1"/>
</dbReference>
<keyword evidence="3" id="KW-1185">Reference proteome</keyword>
<comment type="caution">
    <text evidence="2">The sequence shown here is derived from an EMBL/GenBank/DDBJ whole genome shotgun (WGS) entry which is preliminary data.</text>
</comment>
<proteinExistence type="predicted"/>
<dbReference type="PROSITE" id="PS50082">
    <property type="entry name" value="WD_REPEATS_2"/>
    <property type="match status" value="1"/>
</dbReference>
<reference evidence="2" key="1">
    <citation type="journal article" date="2023" name="Mol. Biol. Evol.">
        <title>Third-Generation Sequencing Reveals the Adaptive Role of the Epigenome in Three Deep-Sea Polychaetes.</title>
        <authorList>
            <person name="Perez M."/>
            <person name="Aroh O."/>
            <person name="Sun Y."/>
            <person name="Lan Y."/>
            <person name="Juniper S.K."/>
            <person name="Young C.R."/>
            <person name="Angers B."/>
            <person name="Qian P.Y."/>
        </authorList>
    </citation>
    <scope>NUCLEOTIDE SEQUENCE</scope>
    <source>
        <strain evidence="2">P08H-3</strain>
    </source>
</reference>
<keyword evidence="1" id="KW-0853">WD repeat</keyword>
<accession>A0AAD9JJZ9</accession>
<dbReference type="Pfam" id="PF00400">
    <property type="entry name" value="WD40"/>
    <property type="match status" value="2"/>
</dbReference>
<dbReference type="SUPFAM" id="SSF50978">
    <property type="entry name" value="WD40 repeat-like"/>
    <property type="match status" value="1"/>
</dbReference>
<protein>
    <submittedName>
        <fullName evidence="2">Uncharacterized protein</fullName>
    </submittedName>
</protein>
<dbReference type="PROSITE" id="PS50294">
    <property type="entry name" value="WD_REPEATS_REGION"/>
    <property type="match status" value="1"/>
</dbReference>
<dbReference type="PANTHER" id="PTHR22851:SF0">
    <property type="entry name" value="DDB1- AND CUL4-ASSOCIATED FACTOR 13"/>
    <property type="match status" value="1"/>
</dbReference>
<dbReference type="InterPro" id="IPR001680">
    <property type="entry name" value="WD40_rpt"/>
</dbReference>
<dbReference type="GO" id="GO:0032040">
    <property type="term" value="C:small-subunit processome"/>
    <property type="evidence" value="ECO:0007669"/>
    <property type="project" value="TreeGrafter"/>
</dbReference>
<dbReference type="PANTHER" id="PTHR22851">
    <property type="entry name" value="U3 SMALL NUCLEOLAR RNA U3 SNORNA ASSOCIATED PROTEIN"/>
    <property type="match status" value="1"/>
</dbReference>
<dbReference type="EMBL" id="JAODUP010000276">
    <property type="protein sequence ID" value="KAK2154116.1"/>
    <property type="molecule type" value="Genomic_DNA"/>
</dbReference>
<dbReference type="SMART" id="SM00320">
    <property type="entry name" value="WD40"/>
    <property type="match status" value="2"/>
</dbReference>
<evidence type="ECO:0000256" key="1">
    <source>
        <dbReference type="PROSITE-ProRule" id="PRU00221"/>
    </source>
</evidence>
<dbReference type="InterPro" id="IPR015943">
    <property type="entry name" value="WD40/YVTN_repeat-like_dom_sf"/>
</dbReference>